<dbReference type="InterPro" id="IPR050222">
    <property type="entry name" value="MATE_MdtK"/>
</dbReference>
<proteinExistence type="predicted"/>
<dbReference type="GO" id="GO:0005886">
    <property type="term" value="C:plasma membrane"/>
    <property type="evidence" value="ECO:0007669"/>
    <property type="project" value="TreeGrafter"/>
</dbReference>
<name>A0A379WS50_SALET</name>
<dbReference type="EMBL" id="UGXT01000002">
    <property type="protein sequence ID" value="SUH36654.1"/>
    <property type="molecule type" value="Genomic_DNA"/>
</dbReference>
<accession>A0A379WS50</accession>
<dbReference type="PANTHER" id="PTHR43298">
    <property type="entry name" value="MULTIDRUG RESISTANCE PROTEIN NORM-RELATED"/>
    <property type="match status" value="1"/>
</dbReference>
<evidence type="ECO:0000256" key="1">
    <source>
        <dbReference type="ARBA" id="ARBA00022448"/>
    </source>
</evidence>
<evidence type="ECO:0000313" key="2">
    <source>
        <dbReference type="EMBL" id="SUH36654.1"/>
    </source>
</evidence>
<dbReference type="Proteomes" id="UP000254712">
    <property type="component" value="Unassembled WGS sequence"/>
</dbReference>
<dbReference type="PANTHER" id="PTHR43298:SF2">
    <property type="entry name" value="FMN_FAD EXPORTER YEEO-RELATED"/>
    <property type="match status" value="1"/>
</dbReference>
<protein>
    <submittedName>
        <fullName evidence="2">Multi antimicrobial extrusion protein (MATE)</fullName>
    </submittedName>
</protein>
<organism evidence="2 3">
    <name type="scientific">Salmonella enterica I</name>
    <dbReference type="NCBI Taxonomy" id="59201"/>
    <lineage>
        <taxon>Bacteria</taxon>
        <taxon>Pseudomonadati</taxon>
        <taxon>Pseudomonadota</taxon>
        <taxon>Gammaproteobacteria</taxon>
        <taxon>Enterobacterales</taxon>
        <taxon>Enterobacteriaceae</taxon>
        <taxon>Salmonella</taxon>
    </lineage>
</organism>
<gene>
    <name evidence="2" type="ORF">NCTC8261_02918</name>
</gene>
<dbReference type="AlphaFoldDB" id="A0A379WS50"/>
<keyword evidence="1" id="KW-0813">Transport</keyword>
<evidence type="ECO:0000313" key="3">
    <source>
        <dbReference type="Proteomes" id="UP000254712"/>
    </source>
</evidence>
<sequence length="107" mass="12359">MLHLQTFFLQKALQPYDFSLIIEMWFQLSSLRSILNVSTALRQAVVRTPWYAKRKSYKVLFWREITPLAIPIFLENTCVLLMGVLSTFLVSWLGQGSNGGRGACRQF</sequence>
<reference evidence="2 3" key="1">
    <citation type="submission" date="2018-06" db="EMBL/GenBank/DDBJ databases">
        <authorList>
            <consortium name="Pathogen Informatics"/>
            <person name="Doyle S."/>
        </authorList>
    </citation>
    <scope>NUCLEOTIDE SEQUENCE [LARGE SCALE GENOMIC DNA]</scope>
    <source>
        <strain evidence="2 3">NCTC8261</strain>
    </source>
</reference>